<evidence type="ECO:0000313" key="4">
    <source>
        <dbReference type="Proteomes" id="UP000078116"/>
    </source>
</evidence>
<reference evidence="3 4" key="1">
    <citation type="submission" date="2016-04" db="EMBL/GenBank/DDBJ databases">
        <title>Reclassification of Paraburkholderia panaciterrae (Farh et al. 2015) Dobritsa &amp; Samadpour 2016 as a later homotypic synonym of Paraburkholderia ginsengiterrae (Farh et al. 2015) Dobritsa &amp; Samadpour 2016.</title>
        <authorList>
            <person name="Dobritsa A.P."/>
            <person name="Kutumbaka K."/>
            <person name="Samadpour M."/>
        </authorList>
    </citation>
    <scope>NUCLEOTIDE SEQUENCE [LARGE SCALE GENOMIC DNA]</scope>
    <source>
        <strain evidence="1 4">DCY85</strain>
        <strain evidence="2 3">DCY85-1</strain>
    </source>
</reference>
<dbReference type="AlphaFoldDB" id="A0A1A9MWI0"/>
<dbReference type="OrthoDB" id="7027593at2"/>
<keyword evidence="3" id="KW-1185">Reference proteome</keyword>
<proteinExistence type="predicted"/>
<dbReference type="Proteomes" id="UP000077961">
    <property type="component" value="Unassembled WGS sequence"/>
</dbReference>
<keyword evidence="1" id="KW-0418">Kinase</keyword>
<protein>
    <submittedName>
        <fullName evidence="1">Histidine kinase</fullName>
    </submittedName>
</protein>
<evidence type="ECO:0000313" key="1">
    <source>
        <dbReference type="EMBL" id="OAJ52206.1"/>
    </source>
</evidence>
<dbReference type="Proteomes" id="UP000078116">
    <property type="component" value="Unassembled WGS sequence"/>
</dbReference>
<organism evidence="1 4">
    <name type="scientific">Paraburkholderia ginsengiterrae</name>
    <dbReference type="NCBI Taxonomy" id="1462993"/>
    <lineage>
        <taxon>Bacteria</taxon>
        <taxon>Pseudomonadati</taxon>
        <taxon>Pseudomonadota</taxon>
        <taxon>Betaproteobacteria</taxon>
        <taxon>Burkholderiales</taxon>
        <taxon>Burkholderiaceae</taxon>
        <taxon>Paraburkholderia</taxon>
    </lineage>
</organism>
<dbReference type="GO" id="GO:0016301">
    <property type="term" value="F:kinase activity"/>
    <property type="evidence" value="ECO:0007669"/>
    <property type="project" value="UniProtKB-KW"/>
</dbReference>
<dbReference type="EMBL" id="LXJZ01000020">
    <property type="protein sequence ID" value="OAJ63593.1"/>
    <property type="molecule type" value="Genomic_DNA"/>
</dbReference>
<evidence type="ECO:0000313" key="2">
    <source>
        <dbReference type="EMBL" id="OAJ63593.1"/>
    </source>
</evidence>
<dbReference type="STRING" id="1462993.A6V36_19040"/>
<name>A0A1A9MWI0_9BURK</name>
<dbReference type="EMBL" id="LXKA01000382">
    <property type="protein sequence ID" value="OAJ52206.1"/>
    <property type="molecule type" value="Genomic_DNA"/>
</dbReference>
<evidence type="ECO:0000313" key="3">
    <source>
        <dbReference type="Proteomes" id="UP000077961"/>
    </source>
</evidence>
<comment type="caution">
    <text evidence="1">The sequence shown here is derived from an EMBL/GenBank/DDBJ whole genome shotgun (WGS) entry which is preliminary data.</text>
</comment>
<accession>A0A1A9MWI0</accession>
<keyword evidence="1" id="KW-0808">Transferase</keyword>
<sequence>MNQRTLSKAVIASFIAISALSFGRIDTSGVSALSATAAEPAKVSKLGDLTPFRRIAADTATLVGKGDLAGGKARIKDLELAWDDAEPSLKPRAAADWHTVDKAIDRALSALRADTPSATECKQSLADLLATIDRMSGKA</sequence>
<gene>
    <name evidence="2" type="ORF">A6V36_19040</name>
    <name evidence="1" type="ORF">A6V37_11220</name>
</gene>